<evidence type="ECO:0000313" key="1">
    <source>
        <dbReference type="EMBL" id="MPC72593.1"/>
    </source>
</evidence>
<sequence length="72" mass="8339">MWDFHGNLWAKGGTFWGTSYLKAHLLGNHCPDFTYVFYKPDGTRKAASQIMQHKYGECLGNPIVRLNIYEGW</sequence>
<reference evidence="1 2" key="1">
    <citation type="submission" date="2019-05" db="EMBL/GenBank/DDBJ databases">
        <title>Another draft genome of Portunus trituberculatus and its Hox gene families provides insights of decapod evolution.</title>
        <authorList>
            <person name="Jeong J.-H."/>
            <person name="Song I."/>
            <person name="Kim S."/>
            <person name="Choi T."/>
            <person name="Kim D."/>
            <person name="Ryu S."/>
            <person name="Kim W."/>
        </authorList>
    </citation>
    <scope>NUCLEOTIDE SEQUENCE [LARGE SCALE GENOMIC DNA]</scope>
    <source>
        <tissue evidence="1">Muscle</tissue>
    </source>
</reference>
<evidence type="ECO:0000313" key="2">
    <source>
        <dbReference type="Proteomes" id="UP000324222"/>
    </source>
</evidence>
<dbReference type="Proteomes" id="UP000324222">
    <property type="component" value="Unassembled WGS sequence"/>
</dbReference>
<dbReference type="EMBL" id="VSRR010035021">
    <property type="protein sequence ID" value="MPC72593.1"/>
    <property type="molecule type" value="Genomic_DNA"/>
</dbReference>
<accession>A0A5B7HR95</accession>
<gene>
    <name evidence="1" type="ORF">E2C01_066905</name>
</gene>
<proteinExistence type="predicted"/>
<organism evidence="1 2">
    <name type="scientific">Portunus trituberculatus</name>
    <name type="common">Swimming crab</name>
    <name type="synonym">Neptunus trituberculatus</name>
    <dbReference type="NCBI Taxonomy" id="210409"/>
    <lineage>
        <taxon>Eukaryota</taxon>
        <taxon>Metazoa</taxon>
        <taxon>Ecdysozoa</taxon>
        <taxon>Arthropoda</taxon>
        <taxon>Crustacea</taxon>
        <taxon>Multicrustacea</taxon>
        <taxon>Malacostraca</taxon>
        <taxon>Eumalacostraca</taxon>
        <taxon>Eucarida</taxon>
        <taxon>Decapoda</taxon>
        <taxon>Pleocyemata</taxon>
        <taxon>Brachyura</taxon>
        <taxon>Eubrachyura</taxon>
        <taxon>Portunoidea</taxon>
        <taxon>Portunidae</taxon>
        <taxon>Portuninae</taxon>
        <taxon>Portunus</taxon>
    </lineage>
</organism>
<name>A0A5B7HR95_PORTR</name>
<comment type="caution">
    <text evidence="1">The sequence shown here is derived from an EMBL/GenBank/DDBJ whole genome shotgun (WGS) entry which is preliminary data.</text>
</comment>
<keyword evidence="2" id="KW-1185">Reference proteome</keyword>
<dbReference type="AlphaFoldDB" id="A0A5B7HR95"/>
<protein>
    <submittedName>
        <fullName evidence="1">Uncharacterized protein</fullName>
    </submittedName>
</protein>